<evidence type="ECO:0008006" key="5">
    <source>
        <dbReference type="Google" id="ProtNLM"/>
    </source>
</evidence>
<dbReference type="Proteomes" id="UP000077255">
    <property type="component" value="Chromosome"/>
</dbReference>
<evidence type="ECO:0000256" key="1">
    <source>
        <dbReference type="SAM" id="MobiDB-lite"/>
    </source>
</evidence>
<keyword evidence="2" id="KW-0732">Signal</keyword>
<reference evidence="3 4" key="1">
    <citation type="submission" date="2016-02" db="EMBL/GenBank/DDBJ databases">
        <title>Complete genome sequencing and analysis of ATSB10, Dyella thiooxydans isolated from rhizosphere soil of sunflower (Helianthus annuus L.).</title>
        <authorList>
            <person name="Lee Y."/>
            <person name="Hwangbo K."/>
            <person name="Chung H."/>
            <person name="Yoo J."/>
            <person name="Kim K.Y."/>
            <person name="Sa T.M."/>
            <person name="Um Y."/>
            <person name="Madhaiyan M."/>
        </authorList>
    </citation>
    <scope>NUCLEOTIDE SEQUENCE [LARGE SCALE GENOMIC DNA]</scope>
    <source>
        <strain evidence="3 4">ATSB10</strain>
    </source>
</reference>
<feature type="compositionally biased region" description="Basic and acidic residues" evidence="1">
    <location>
        <begin position="165"/>
        <end position="175"/>
    </location>
</feature>
<feature type="signal peptide" evidence="2">
    <location>
        <begin position="1"/>
        <end position="26"/>
    </location>
</feature>
<evidence type="ECO:0000313" key="3">
    <source>
        <dbReference type="EMBL" id="AND68842.1"/>
    </source>
</evidence>
<accession>A0A160N154</accession>
<feature type="chain" id="PRO_5007817606" description="Secreted protein" evidence="2">
    <location>
        <begin position="27"/>
        <end position="181"/>
    </location>
</feature>
<gene>
    <name evidence="3" type="ORF">ATSB10_13880</name>
</gene>
<evidence type="ECO:0000256" key="2">
    <source>
        <dbReference type="SAM" id="SignalP"/>
    </source>
</evidence>
<keyword evidence="4" id="KW-1185">Reference proteome</keyword>
<dbReference type="STRING" id="445710.ATSB10_13880"/>
<sequence>MRRPILFSLAAATLSLACSLPSPAFSAGQQGRPVAGSTAGGKTIYGSQLMTPAERNAYRQKMRSLKTAQERQAFRSQHHEEMQKRAQERGMQLPDMPPMGGARGGMGPGMGPGMNKGMGRGMNQGMNQGMGPGMQPMQTQQETRERTRPQTPSSSGKGDPARTQTEQEQRERSTGDDSGGN</sequence>
<dbReference type="AlphaFoldDB" id="A0A160N154"/>
<dbReference type="PATRIC" id="fig|445710.3.peg.1384"/>
<dbReference type="KEGG" id="dtx:ATSB10_13880"/>
<feature type="compositionally biased region" description="Polar residues" evidence="1">
    <location>
        <begin position="149"/>
        <end position="164"/>
    </location>
</feature>
<feature type="compositionally biased region" description="Basic and acidic residues" evidence="1">
    <location>
        <begin position="75"/>
        <end position="88"/>
    </location>
</feature>
<dbReference type="RefSeq" id="WP_063671511.1">
    <property type="nucleotide sequence ID" value="NZ_CP014841.1"/>
</dbReference>
<dbReference type="EMBL" id="CP014841">
    <property type="protein sequence ID" value="AND68842.1"/>
    <property type="molecule type" value="Genomic_DNA"/>
</dbReference>
<proteinExistence type="predicted"/>
<dbReference type="PROSITE" id="PS51257">
    <property type="entry name" value="PROKAR_LIPOPROTEIN"/>
    <property type="match status" value="1"/>
</dbReference>
<evidence type="ECO:0000313" key="4">
    <source>
        <dbReference type="Proteomes" id="UP000077255"/>
    </source>
</evidence>
<feature type="compositionally biased region" description="Gly residues" evidence="1">
    <location>
        <begin position="101"/>
        <end position="132"/>
    </location>
</feature>
<protein>
    <recommendedName>
        <fullName evidence="5">Secreted protein</fullName>
    </recommendedName>
</protein>
<name>A0A160N154_9GAMM</name>
<feature type="region of interest" description="Disordered" evidence="1">
    <location>
        <begin position="75"/>
        <end position="181"/>
    </location>
</feature>
<organism evidence="3 4">
    <name type="scientific">Dyella thiooxydans</name>
    <dbReference type="NCBI Taxonomy" id="445710"/>
    <lineage>
        <taxon>Bacteria</taxon>
        <taxon>Pseudomonadati</taxon>
        <taxon>Pseudomonadota</taxon>
        <taxon>Gammaproteobacteria</taxon>
        <taxon>Lysobacterales</taxon>
        <taxon>Rhodanobacteraceae</taxon>
        <taxon>Dyella</taxon>
    </lineage>
</organism>